<keyword evidence="4" id="KW-0175">Coiled coil</keyword>
<feature type="signal peptide" evidence="6">
    <location>
        <begin position="1"/>
        <end position="16"/>
    </location>
</feature>
<feature type="compositionally biased region" description="Pro residues" evidence="5">
    <location>
        <begin position="451"/>
        <end position="473"/>
    </location>
</feature>
<gene>
    <name evidence="8" type="ORF">H2201_006637</name>
</gene>
<dbReference type="InterPro" id="IPR036400">
    <property type="entry name" value="Cyt_B5-like_heme/steroid_sf"/>
</dbReference>
<feature type="compositionally biased region" description="Polar residues" evidence="5">
    <location>
        <begin position="364"/>
        <end position="394"/>
    </location>
</feature>
<organism evidence="8 9">
    <name type="scientific">Coniosporium apollinis</name>
    <dbReference type="NCBI Taxonomy" id="61459"/>
    <lineage>
        <taxon>Eukaryota</taxon>
        <taxon>Fungi</taxon>
        <taxon>Dikarya</taxon>
        <taxon>Ascomycota</taxon>
        <taxon>Pezizomycotina</taxon>
        <taxon>Dothideomycetes</taxon>
        <taxon>Dothideomycetes incertae sedis</taxon>
        <taxon>Coniosporium</taxon>
    </lineage>
</organism>
<name>A0ABQ9NL76_9PEZI</name>
<dbReference type="Pfam" id="PF00173">
    <property type="entry name" value="Cyt-b5"/>
    <property type="match status" value="1"/>
</dbReference>
<evidence type="ECO:0000313" key="9">
    <source>
        <dbReference type="Proteomes" id="UP001172684"/>
    </source>
</evidence>
<evidence type="ECO:0000256" key="4">
    <source>
        <dbReference type="SAM" id="Coils"/>
    </source>
</evidence>
<evidence type="ECO:0000256" key="3">
    <source>
        <dbReference type="ARBA" id="ARBA00023004"/>
    </source>
</evidence>
<evidence type="ECO:0000256" key="6">
    <source>
        <dbReference type="SAM" id="SignalP"/>
    </source>
</evidence>
<proteinExistence type="predicted"/>
<keyword evidence="9" id="KW-1185">Reference proteome</keyword>
<dbReference type="Gene3D" id="3.10.120.10">
    <property type="entry name" value="Cytochrome b5-like heme/steroid binding domain"/>
    <property type="match status" value="1"/>
</dbReference>
<dbReference type="PROSITE" id="PS50255">
    <property type="entry name" value="CYTOCHROME_B5_2"/>
    <property type="match status" value="1"/>
</dbReference>
<protein>
    <recommendedName>
        <fullName evidence="7">Cytochrome b5 heme-binding domain-containing protein</fullName>
    </recommendedName>
</protein>
<accession>A0ABQ9NL76</accession>
<evidence type="ECO:0000256" key="2">
    <source>
        <dbReference type="ARBA" id="ARBA00022723"/>
    </source>
</evidence>
<keyword evidence="1" id="KW-0349">Heme</keyword>
<dbReference type="SMART" id="SM01117">
    <property type="entry name" value="Cyt-b5"/>
    <property type="match status" value="1"/>
</dbReference>
<feature type="compositionally biased region" description="Polar residues" evidence="5">
    <location>
        <begin position="498"/>
        <end position="507"/>
    </location>
</feature>
<comment type="caution">
    <text evidence="8">The sequence shown here is derived from an EMBL/GenBank/DDBJ whole genome shotgun (WGS) entry which is preliminary data.</text>
</comment>
<dbReference type="PROSITE" id="PS00191">
    <property type="entry name" value="CYTOCHROME_B5_1"/>
    <property type="match status" value="1"/>
</dbReference>
<dbReference type="PANTHER" id="PTHR46237">
    <property type="entry name" value="CYTOCHROME B5 REDUCTASE 4 FAMILY MEMBER"/>
    <property type="match status" value="1"/>
</dbReference>
<sequence length="643" mass="71237">MAELALAAGIASLVSGALTVSTQLHKLHTDFRDAGDEFEVFSWEFSTFATAWTAVQPVVEYRGDEISDELWENLERICGDTTKIVKKIETSLQRFQRRDEPRRMRPTLGHALALFCFPRTLEDDRKAYRRQRVRKYFQRSQLVLQRQQLEYAKNSLMFIFVVINVTSHGSVHTVIDILSERWMSPPLPGGSELSRHQRYSPQAEVANELHDLRTQNAALRAKDIERGRELHQARVEHSDAMDQLQGQIVHLRLERKRFEDLAHKEGERCAEVERHNARMFQNLRRVDDEFKGLQMRYDEVVEEYKRMRSERDRSVGQGSVAWSLLGAKRGDRKEALDDRKTDTEHEGGNADAPRIALSAGGNEKTATGSIRSSSIPGSTMSPERGTASPQTTPKASAVNGAPIPSFSLASSDPADSEDEEDKDVAPAFPALNSAQRASAPPTMSPRSPSVQKPPPQPAAARLMPPPPRLPPTPRMGQSTAASLRVPTTGPLPNRGPPKSTTGSTLGIPSSGVIKPTNGRERQKVNLGPGYSPLDWATLLKSGKNLSGVTGFQRVTPSQLKSMNGRKGRPAWSSYQGKVYNITPYLPYHPGGEGELRRAAGKDGAKLFMEVHPWVNWENMMGECLVGILVSEESGGGSPLEDMD</sequence>
<keyword evidence="2" id="KW-0479">Metal-binding</keyword>
<dbReference type="SUPFAM" id="SSF55856">
    <property type="entry name" value="Cytochrome b5-like heme/steroid binding domain"/>
    <property type="match status" value="1"/>
</dbReference>
<feature type="chain" id="PRO_5046852009" description="Cytochrome b5 heme-binding domain-containing protein" evidence="6">
    <location>
        <begin position="17"/>
        <end position="643"/>
    </location>
</feature>
<feature type="region of interest" description="Disordered" evidence="5">
    <location>
        <begin position="330"/>
        <end position="524"/>
    </location>
</feature>
<feature type="coiled-coil region" evidence="4">
    <location>
        <begin position="202"/>
        <end position="261"/>
    </location>
</feature>
<evidence type="ECO:0000256" key="1">
    <source>
        <dbReference type="ARBA" id="ARBA00022617"/>
    </source>
</evidence>
<evidence type="ECO:0000259" key="7">
    <source>
        <dbReference type="PROSITE" id="PS50255"/>
    </source>
</evidence>
<keyword evidence="6" id="KW-0732">Signal</keyword>
<dbReference type="InterPro" id="IPR001199">
    <property type="entry name" value="Cyt_B5-like_heme/steroid-bd"/>
</dbReference>
<dbReference type="InterPro" id="IPR018506">
    <property type="entry name" value="Cyt_B5_heme-BS"/>
</dbReference>
<dbReference type="InterPro" id="IPR051872">
    <property type="entry name" value="Cytochrome_b5/Flavoprotein_Rdt"/>
</dbReference>
<keyword evidence="3" id="KW-0408">Iron</keyword>
<dbReference type="PANTHER" id="PTHR46237:SF1">
    <property type="entry name" value="CYTOCHROME B5 REDUCTASE 4"/>
    <property type="match status" value="1"/>
</dbReference>
<dbReference type="Proteomes" id="UP001172684">
    <property type="component" value="Unassembled WGS sequence"/>
</dbReference>
<reference evidence="8" key="1">
    <citation type="submission" date="2022-10" db="EMBL/GenBank/DDBJ databases">
        <title>Culturing micro-colonial fungi from biological soil crusts in the Mojave desert and describing Neophaeococcomyces mojavensis, and introducing the new genera and species Taxawa tesnikishii.</title>
        <authorList>
            <person name="Kurbessoian T."/>
            <person name="Stajich J.E."/>
        </authorList>
    </citation>
    <scope>NUCLEOTIDE SEQUENCE</scope>
    <source>
        <strain evidence="8">TK_1</strain>
    </source>
</reference>
<dbReference type="EMBL" id="JAPDRL010000060">
    <property type="protein sequence ID" value="KAJ9661088.1"/>
    <property type="molecule type" value="Genomic_DNA"/>
</dbReference>
<evidence type="ECO:0000313" key="8">
    <source>
        <dbReference type="EMBL" id="KAJ9661088.1"/>
    </source>
</evidence>
<feature type="domain" description="Cytochrome b5 heme-binding" evidence="7">
    <location>
        <begin position="551"/>
        <end position="629"/>
    </location>
</feature>
<evidence type="ECO:0000256" key="5">
    <source>
        <dbReference type="SAM" id="MobiDB-lite"/>
    </source>
</evidence>
<feature type="compositionally biased region" description="Basic and acidic residues" evidence="5">
    <location>
        <begin position="330"/>
        <end position="348"/>
    </location>
</feature>